<evidence type="ECO:0000256" key="2">
    <source>
        <dbReference type="ARBA" id="ARBA00022448"/>
    </source>
</evidence>
<feature type="transmembrane region" description="Helical" evidence="9">
    <location>
        <begin position="227"/>
        <end position="245"/>
    </location>
</feature>
<dbReference type="CDD" id="cd06261">
    <property type="entry name" value="TM_PBP2"/>
    <property type="match status" value="1"/>
</dbReference>
<gene>
    <name evidence="11" type="ORF">Salmuc_01051</name>
</gene>
<comment type="subcellular location">
    <subcellularLocation>
        <location evidence="1 9">Cell membrane</location>
        <topology evidence="1 9">Multi-pass membrane protein</topology>
    </subcellularLocation>
</comment>
<dbReference type="EMBL" id="APVH01000010">
    <property type="protein sequence ID" value="EPX85095.1"/>
    <property type="molecule type" value="Genomic_DNA"/>
</dbReference>
<feature type="transmembrane region" description="Helical" evidence="9">
    <location>
        <begin position="37"/>
        <end position="58"/>
    </location>
</feature>
<dbReference type="AlphaFoldDB" id="S9S4K7"/>
<dbReference type="Pfam" id="PF00528">
    <property type="entry name" value="BPD_transp_1"/>
    <property type="match status" value="1"/>
</dbReference>
<dbReference type="GO" id="GO:0055085">
    <property type="term" value="P:transmembrane transport"/>
    <property type="evidence" value="ECO:0007669"/>
    <property type="project" value="InterPro"/>
</dbReference>
<keyword evidence="6" id="KW-0653">Protein transport</keyword>
<dbReference type="SUPFAM" id="SSF161098">
    <property type="entry name" value="MetI-like"/>
    <property type="match status" value="1"/>
</dbReference>
<dbReference type="HOGENOM" id="CLU_028518_1_2_5"/>
<keyword evidence="8 9" id="KW-0472">Membrane</keyword>
<dbReference type="Gene3D" id="1.10.3720.10">
    <property type="entry name" value="MetI-like"/>
    <property type="match status" value="1"/>
</dbReference>
<proteinExistence type="inferred from homology"/>
<dbReference type="PANTHER" id="PTHR43386">
    <property type="entry name" value="OLIGOPEPTIDE TRANSPORT SYSTEM PERMEASE PROTEIN APPC"/>
    <property type="match status" value="1"/>
</dbReference>
<keyword evidence="5" id="KW-0571">Peptide transport</keyword>
<evidence type="ECO:0000256" key="5">
    <source>
        <dbReference type="ARBA" id="ARBA00022856"/>
    </source>
</evidence>
<evidence type="ECO:0000256" key="8">
    <source>
        <dbReference type="ARBA" id="ARBA00023136"/>
    </source>
</evidence>
<dbReference type="GO" id="GO:0005886">
    <property type="term" value="C:plasma membrane"/>
    <property type="evidence" value="ECO:0007669"/>
    <property type="project" value="UniProtKB-SubCell"/>
</dbReference>
<keyword evidence="4 9" id="KW-0812">Transmembrane</keyword>
<evidence type="ECO:0000313" key="12">
    <source>
        <dbReference type="Proteomes" id="UP000015347"/>
    </source>
</evidence>
<accession>S9S4K7</accession>
<feature type="transmembrane region" description="Helical" evidence="9">
    <location>
        <begin position="98"/>
        <end position="121"/>
    </location>
</feature>
<comment type="caution">
    <text evidence="11">The sequence shown here is derived from an EMBL/GenBank/DDBJ whole genome shotgun (WGS) entry which is preliminary data.</text>
</comment>
<evidence type="ECO:0000259" key="10">
    <source>
        <dbReference type="PROSITE" id="PS50928"/>
    </source>
</evidence>
<dbReference type="GO" id="GO:0015031">
    <property type="term" value="P:protein transport"/>
    <property type="evidence" value="ECO:0007669"/>
    <property type="project" value="UniProtKB-KW"/>
</dbReference>
<evidence type="ECO:0000256" key="1">
    <source>
        <dbReference type="ARBA" id="ARBA00004651"/>
    </source>
</evidence>
<dbReference type="GO" id="GO:0015833">
    <property type="term" value="P:peptide transport"/>
    <property type="evidence" value="ECO:0007669"/>
    <property type="project" value="UniProtKB-KW"/>
</dbReference>
<feature type="transmembrane region" description="Helical" evidence="9">
    <location>
        <begin position="265"/>
        <end position="286"/>
    </location>
</feature>
<evidence type="ECO:0000256" key="7">
    <source>
        <dbReference type="ARBA" id="ARBA00022989"/>
    </source>
</evidence>
<dbReference type="InterPro" id="IPR050366">
    <property type="entry name" value="BP-dependent_transpt_permease"/>
</dbReference>
<feature type="transmembrane region" description="Helical" evidence="9">
    <location>
        <begin position="141"/>
        <end position="169"/>
    </location>
</feature>
<keyword evidence="7 9" id="KW-1133">Transmembrane helix</keyword>
<dbReference type="InterPro" id="IPR000515">
    <property type="entry name" value="MetI-like"/>
</dbReference>
<evidence type="ECO:0000313" key="11">
    <source>
        <dbReference type="EMBL" id="EPX85095.1"/>
    </source>
</evidence>
<keyword evidence="12" id="KW-1185">Reference proteome</keyword>
<dbReference type="InterPro" id="IPR035906">
    <property type="entry name" value="MetI-like_sf"/>
</dbReference>
<dbReference type="PANTHER" id="PTHR43386:SF1">
    <property type="entry name" value="D,D-DIPEPTIDE TRANSPORT SYSTEM PERMEASE PROTEIN DDPC-RELATED"/>
    <property type="match status" value="1"/>
</dbReference>
<comment type="similarity">
    <text evidence="9">Belongs to the binding-protein-dependent transport system permease family.</text>
</comment>
<sequence length="301" mass="31991">MTADATDPRHETQTAAEAPPRLRDRVVGLARLSPTGAAGLALIVLFALLALFSGVLMPHDPVASYTDRILQPPSAEHWFGTDGNGMDVFSRVIYGARFGFGIAIPAVLLSVVIGVPVGLIAGYRGGYLDEVLMRFFDGLRVFPSIILALAVVAATGQSLFNVILVLGLLDSPVFARVVRAEVLSLRASVFVEGAVAAGNPTWRILFVHILPNAIQGALAQVAVRAAWAVRISATLAFLGVGIQAPTPEWGAMIRQGAEFMVTGQWWVGVFPGTALILMVFGLNLLGDGLQDVMDPRRRAAK</sequence>
<keyword evidence="3" id="KW-1003">Cell membrane</keyword>
<organism evidence="11 12">
    <name type="scientific">Salipiger mucosus DSM 16094</name>
    <dbReference type="NCBI Taxonomy" id="1123237"/>
    <lineage>
        <taxon>Bacteria</taxon>
        <taxon>Pseudomonadati</taxon>
        <taxon>Pseudomonadota</taxon>
        <taxon>Alphaproteobacteria</taxon>
        <taxon>Rhodobacterales</taxon>
        <taxon>Roseobacteraceae</taxon>
        <taxon>Salipiger</taxon>
    </lineage>
</organism>
<feature type="domain" description="ABC transmembrane type-1" evidence="10">
    <location>
        <begin position="96"/>
        <end position="286"/>
    </location>
</feature>
<dbReference type="PROSITE" id="PS50928">
    <property type="entry name" value="ABC_TM1"/>
    <property type="match status" value="1"/>
</dbReference>
<dbReference type="STRING" id="1123237.Salmuc_01051"/>
<evidence type="ECO:0000256" key="4">
    <source>
        <dbReference type="ARBA" id="ARBA00022692"/>
    </source>
</evidence>
<keyword evidence="2 9" id="KW-0813">Transport</keyword>
<dbReference type="eggNOG" id="COG1173">
    <property type="taxonomic scope" value="Bacteria"/>
</dbReference>
<reference evidence="12" key="1">
    <citation type="journal article" date="2014" name="Stand. Genomic Sci.">
        <title>Genome sequence of the exopolysaccharide-producing Salipiger mucosus type strain (DSM 16094(T)), a moderately halophilic member of the Roseobacter clade.</title>
        <authorList>
            <person name="Riedel T."/>
            <person name="Spring S."/>
            <person name="Fiebig A."/>
            <person name="Petersen J."/>
            <person name="Kyrpides N.C."/>
            <person name="Goker M."/>
            <person name="Klenk H.P."/>
        </authorList>
    </citation>
    <scope>NUCLEOTIDE SEQUENCE [LARGE SCALE GENOMIC DNA]</scope>
    <source>
        <strain evidence="12">DSM 16094</strain>
    </source>
</reference>
<evidence type="ECO:0000256" key="9">
    <source>
        <dbReference type="RuleBase" id="RU363032"/>
    </source>
</evidence>
<evidence type="ECO:0000256" key="3">
    <source>
        <dbReference type="ARBA" id="ARBA00022475"/>
    </source>
</evidence>
<name>S9S4K7_9RHOB</name>
<dbReference type="Proteomes" id="UP000015347">
    <property type="component" value="Unassembled WGS sequence"/>
</dbReference>
<evidence type="ECO:0000256" key="6">
    <source>
        <dbReference type="ARBA" id="ARBA00022927"/>
    </source>
</evidence>
<protein>
    <submittedName>
        <fullName evidence="11">Oligopeptide/dipeptide ABC transporter, permease protein</fullName>
    </submittedName>
</protein>